<dbReference type="Gene3D" id="3.40.50.620">
    <property type="entry name" value="HUPs"/>
    <property type="match status" value="1"/>
</dbReference>
<sequence>MKNMEFALVALGGTFDIIHAGHIALLDKGFSISKKVILGLTSDELAEKKGKNY</sequence>
<keyword evidence="2" id="KW-0548">Nucleotidyltransferase</keyword>
<dbReference type="NCBIfam" id="TIGR00125">
    <property type="entry name" value="cyt_tran_rel"/>
    <property type="match status" value="1"/>
</dbReference>
<evidence type="ECO:0000313" key="2">
    <source>
        <dbReference type="EMBL" id="AIE93446.1"/>
    </source>
</evidence>
<dbReference type="GO" id="GO:0004595">
    <property type="term" value="F:pantetheine-phosphate adenylyltransferase activity"/>
    <property type="evidence" value="ECO:0007669"/>
    <property type="project" value="UniProtKB-EC"/>
</dbReference>
<reference evidence="2" key="1">
    <citation type="journal article" date="2014" name="Genome Biol. Evol.">
        <title>Pangenome evidence for extensive interdomain horizontal transfer affecting lineage core and shell genes in uncultured planktonic thaumarchaeota and euryarchaeota.</title>
        <authorList>
            <person name="Deschamps P."/>
            <person name="Zivanovic Y."/>
            <person name="Moreira D."/>
            <person name="Rodriguez-Valera F."/>
            <person name="Lopez-Garcia P."/>
        </authorList>
    </citation>
    <scope>NUCLEOTIDE SEQUENCE</scope>
</reference>
<name>A0A075FVH9_9ARCH</name>
<dbReference type="InterPro" id="IPR004821">
    <property type="entry name" value="Cyt_trans-like"/>
</dbReference>
<organism evidence="2">
    <name type="scientific">uncultured marine thaumarchaeote AD1000_36_B08</name>
    <dbReference type="NCBI Taxonomy" id="1455910"/>
    <lineage>
        <taxon>Archaea</taxon>
        <taxon>Nitrososphaerota</taxon>
        <taxon>environmental samples</taxon>
    </lineage>
</organism>
<dbReference type="AlphaFoldDB" id="A0A075FVH9"/>
<dbReference type="InterPro" id="IPR014729">
    <property type="entry name" value="Rossmann-like_a/b/a_fold"/>
</dbReference>
<dbReference type="SUPFAM" id="SSF52374">
    <property type="entry name" value="Nucleotidylyl transferase"/>
    <property type="match status" value="1"/>
</dbReference>
<proteinExistence type="predicted"/>
<accession>A0A075FVH9</accession>
<evidence type="ECO:0000259" key="1">
    <source>
        <dbReference type="Pfam" id="PF01467"/>
    </source>
</evidence>
<feature type="domain" description="Cytidyltransferase-like" evidence="1">
    <location>
        <begin position="11"/>
        <end position="52"/>
    </location>
</feature>
<protein>
    <submittedName>
        <fullName evidence="2">Cytidyltransferase-related domain-containing protein</fullName>
        <ecNumber evidence="2">2.7.7.3</ecNumber>
    </submittedName>
</protein>
<dbReference type="EC" id="2.7.7.3" evidence="2"/>
<dbReference type="EMBL" id="KF900394">
    <property type="protein sequence ID" value="AIE93446.1"/>
    <property type="molecule type" value="Genomic_DNA"/>
</dbReference>
<dbReference type="Pfam" id="PF01467">
    <property type="entry name" value="CTP_transf_like"/>
    <property type="match status" value="1"/>
</dbReference>
<keyword evidence="2" id="KW-0808">Transferase</keyword>